<dbReference type="Proteomes" id="UP000019733">
    <property type="component" value="Segment"/>
</dbReference>
<dbReference type="RefSeq" id="YP_009037519.1">
    <property type="nucleotide sequence ID" value="NC_024124.2"/>
</dbReference>
<dbReference type="KEGG" id="vg:19524920"/>
<dbReference type="GeneID" id="19524920"/>
<dbReference type="OrthoDB" id="33101at10239"/>
<keyword evidence="2" id="KW-1185">Reference proteome</keyword>
<organism evidence="1 2">
    <name type="scientific">Escherichia phage vB_EcoM_JS09</name>
    <dbReference type="NCBI Taxonomy" id="1430444"/>
    <lineage>
        <taxon>Viruses</taxon>
        <taxon>Duplodnaviria</taxon>
        <taxon>Heunggongvirae</taxon>
        <taxon>Uroviricota</taxon>
        <taxon>Caudoviricetes</taxon>
        <taxon>Pantevenvirales</taxon>
        <taxon>Straboviridae</taxon>
        <taxon>Tevenvirinae</taxon>
        <taxon>Mosigvirus</taxon>
        <taxon>Mosigvirus JS09</taxon>
    </lineage>
</organism>
<proteinExistence type="predicted"/>
<accession>A0A060BHD5</accession>
<dbReference type="EMBL" id="KF582788">
    <property type="protein sequence ID" value="AIA80162.1"/>
    <property type="molecule type" value="Genomic_DNA"/>
</dbReference>
<sequence length="99" mass="11690">MLTKIKENPATELVIRCEELAELYQVNREVCRSVIVDMEDEVCSRIPFSVDFNHMKPGEITIVFGSDYTEERALNVLEYEMSFFDIQDYIDSYKEQYES</sequence>
<evidence type="ECO:0000313" key="2">
    <source>
        <dbReference type="Proteomes" id="UP000019733"/>
    </source>
</evidence>
<protein>
    <submittedName>
        <fullName evidence="1">Uncharacterized protein</fullName>
    </submittedName>
</protein>
<evidence type="ECO:0000313" key="1">
    <source>
        <dbReference type="EMBL" id="AIA80162.1"/>
    </source>
</evidence>
<gene>
    <name evidence="1" type="ORF">JS09_0196</name>
</gene>
<reference evidence="1" key="1">
    <citation type="submission" date="2015-07" db="EMBL/GenBank/DDBJ databases">
        <title>Isolation and characterization of a novel lytic T4-like coliphage vB_EcoM_JS09 infecting APEC.</title>
        <authorList>
            <person name="Zhou Y."/>
            <person name="Bao H.D."/>
            <person name="Zhang H."/>
            <person name="Wang R."/>
        </authorList>
    </citation>
    <scope>NUCLEOTIDE SEQUENCE</scope>
</reference>
<name>A0A060BHD5_9CAUD</name>